<sequence length="220" mass="23927">MTTLGLSADELLTTTRSVRKRLDFDRSVDPALIEECLEFAVQAPTGSNSQSWQFLVVTDEDRRQALGDIYRRGWEAYSGMSASAASLAVGAAEDRADQQMRVMGSAAYLAENFHRVPVMLIPCLPGRVEQWPGMGAVSTLAGIIPSTWSFMLAARERGLGTCWTTIHLMFEEEAAGVLGIPYAEVSQVALITVAHTLGDDFKPATREGGAAAVTRWNAWD</sequence>
<accession>A0A381UKH6</accession>
<feature type="domain" description="Nitroreductase" evidence="3">
    <location>
        <begin position="14"/>
        <end position="191"/>
    </location>
</feature>
<dbReference type="EMBL" id="UINC01006592">
    <property type="protein sequence ID" value="SVA28474.1"/>
    <property type="molecule type" value="Genomic_DNA"/>
</dbReference>
<dbReference type="Gene3D" id="3.40.109.10">
    <property type="entry name" value="NADH Oxidase"/>
    <property type="match status" value="1"/>
</dbReference>
<evidence type="ECO:0000313" key="4">
    <source>
        <dbReference type="EMBL" id="SVA28474.1"/>
    </source>
</evidence>
<dbReference type="PANTHER" id="PTHR43673">
    <property type="entry name" value="NAD(P)H NITROREDUCTASE YDGI-RELATED"/>
    <property type="match status" value="1"/>
</dbReference>
<name>A0A381UKH6_9ZZZZ</name>
<evidence type="ECO:0000256" key="1">
    <source>
        <dbReference type="ARBA" id="ARBA00007118"/>
    </source>
</evidence>
<dbReference type="PANTHER" id="PTHR43673:SF10">
    <property type="entry name" value="NADH DEHYDROGENASE_NAD(P)H NITROREDUCTASE XCC3605-RELATED"/>
    <property type="match status" value="1"/>
</dbReference>
<protein>
    <recommendedName>
        <fullName evidence="3">Nitroreductase domain-containing protein</fullName>
    </recommendedName>
</protein>
<proteinExistence type="inferred from homology"/>
<dbReference type="InterPro" id="IPR000415">
    <property type="entry name" value="Nitroreductase-like"/>
</dbReference>
<dbReference type="AlphaFoldDB" id="A0A381UKH6"/>
<dbReference type="CDD" id="cd02062">
    <property type="entry name" value="Nitro_FMN_reductase"/>
    <property type="match status" value="1"/>
</dbReference>
<dbReference type="InterPro" id="IPR029479">
    <property type="entry name" value="Nitroreductase"/>
</dbReference>
<dbReference type="Pfam" id="PF00881">
    <property type="entry name" value="Nitroreductase"/>
    <property type="match status" value="1"/>
</dbReference>
<evidence type="ECO:0000259" key="3">
    <source>
        <dbReference type="Pfam" id="PF00881"/>
    </source>
</evidence>
<dbReference type="SUPFAM" id="SSF55469">
    <property type="entry name" value="FMN-dependent nitroreductase-like"/>
    <property type="match status" value="1"/>
</dbReference>
<comment type="similarity">
    <text evidence="1">Belongs to the nitroreductase family.</text>
</comment>
<organism evidence="4">
    <name type="scientific">marine metagenome</name>
    <dbReference type="NCBI Taxonomy" id="408172"/>
    <lineage>
        <taxon>unclassified sequences</taxon>
        <taxon>metagenomes</taxon>
        <taxon>ecological metagenomes</taxon>
    </lineage>
</organism>
<gene>
    <name evidence="4" type="ORF">METZ01_LOCUS81328</name>
</gene>
<evidence type="ECO:0000256" key="2">
    <source>
        <dbReference type="ARBA" id="ARBA00023002"/>
    </source>
</evidence>
<dbReference type="GO" id="GO:0016491">
    <property type="term" value="F:oxidoreductase activity"/>
    <property type="evidence" value="ECO:0007669"/>
    <property type="project" value="UniProtKB-KW"/>
</dbReference>
<reference evidence="4" key="1">
    <citation type="submission" date="2018-05" db="EMBL/GenBank/DDBJ databases">
        <authorList>
            <person name="Lanie J.A."/>
            <person name="Ng W.-L."/>
            <person name="Kazmierczak K.M."/>
            <person name="Andrzejewski T.M."/>
            <person name="Davidsen T.M."/>
            <person name="Wayne K.J."/>
            <person name="Tettelin H."/>
            <person name="Glass J.I."/>
            <person name="Rusch D."/>
            <person name="Podicherti R."/>
            <person name="Tsui H.-C.T."/>
            <person name="Winkler M.E."/>
        </authorList>
    </citation>
    <scope>NUCLEOTIDE SEQUENCE</scope>
</reference>
<keyword evidence="2" id="KW-0560">Oxidoreductase</keyword>